<keyword evidence="1" id="KW-0663">Pyridoxal phosphate</keyword>
<dbReference type="Gene3D" id="3.90.1150.10">
    <property type="entry name" value="Aspartate Aminotransferase, domain 1"/>
    <property type="match status" value="1"/>
</dbReference>
<dbReference type="PANTHER" id="PTHR43686">
    <property type="entry name" value="SULFURTRANSFERASE-RELATED"/>
    <property type="match status" value="1"/>
</dbReference>
<dbReference type="Proteomes" id="UP000585437">
    <property type="component" value="Unassembled WGS sequence"/>
</dbReference>
<reference evidence="3 4" key="1">
    <citation type="submission" date="2020-08" db="EMBL/GenBank/DDBJ databases">
        <title>The Agave Microbiome: Exploring the role of microbial communities in plant adaptations to desert environments.</title>
        <authorList>
            <person name="Partida-Martinez L.P."/>
        </authorList>
    </citation>
    <scope>NUCLEOTIDE SEQUENCE [LARGE SCALE GENOMIC DNA]</scope>
    <source>
        <strain evidence="3 4">AS3.12</strain>
    </source>
</reference>
<dbReference type="Pfam" id="PF00266">
    <property type="entry name" value="Aminotran_5"/>
    <property type="match status" value="1"/>
</dbReference>
<evidence type="ECO:0000313" key="3">
    <source>
        <dbReference type="EMBL" id="MBB6508901.1"/>
    </source>
</evidence>
<name>A0A7X0JLM0_9HYPH</name>
<dbReference type="InterPro" id="IPR000192">
    <property type="entry name" value="Aminotrans_V_dom"/>
</dbReference>
<dbReference type="InterPro" id="IPR015424">
    <property type="entry name" value="PyrdxlP-dep_Trfase"/>
</dbReference>
<organism evidence="3 4">
    <name type="scientific">Rhizobium soli</name>
    <dbReference type="NCBI Taxonomy" id="424798"/>
    <lineage>
        <taxon>Bacteria</taxon>
        <taxon>Pseudomonadati</taxon>
        <taxon>Pseudomonadota</taxon>
        <taxon>Alphaproteobacteria</taxon>
        <taxon>Hyphomicrobiales</taxon>
        <taxon>Rhizobiaceae</taxon>
        <taxon>Rhizobium/Agrobacterium group</taxon>
        <taxon>Rhizobium</taxon>
    </lineage>
</organism>
<evidence type="ECO:0000313" key="4">
    <source>
        <dbReference type="Proteomes" id="UP000585437"/>
    </source>
</evidence>
<dbReference type="PANTHER" id="PTHR43686:SF1">
    <property type="entry name" value="AMINOTRAN_5 DOMAIN-CONTAINING PROTEIN"/>
    <property type="match status" value="1"/>
</dbReference>
<dbReference type="AlphaFoldDB" id="A0A7X0JLM0"/>
<dbReference type="InterPro" id="IPR015422">
    <property type="entry name" value="PyrdxlP-dep_Trfase_small"/>
</dbReference>
<evidence type="ECO:0000259" key="2">
    <source>
        <dbReference type="Pfam" id="PF00266"/>
    </source>
</evidence>
<comment type="caution">
    <text evidence="3">The sequence shown here is derived from an EMBL/GenBank/DDBJ whole genome shotgun (WGS) entry which is preliminary data.</text>
</comment>
<accession>A0A7X0JLM0</accession>
<dbReference type="EMBL" id="JACHBU010000003">
    <property type="protein sequence ID" value="MBB6508901.1"/>
    <property type="molecule type" value="Genomic_DNA"/>
</dbReference>
<dbReference type="SUPFAM" id="SSF53383">
    <property type="entry name" value="PLP-dependent transferases"/>
    <property type="match status" value="1"/>
</dbReference>
<dbReference type="Gene3D" id="3.40.640.10">
    <property type="entry name" value="Type I PLP-dependent aspartate aminotransferase-like (Major domain)"/>
    <property type="match status" value="1"/>
</dbReference>
<dbReference type="RefSeq" id="WP_184654675.1">
    <property type="nucleotide sequence ID" value="NZ_JACHBU010000003.1"/>
</dbReference>
<feature type="domain" description="Aminotransferase class V" evidence="2">
    <location>
        <begin position="54"/>
        <end position="436"/>
    </location>
</feature>
<protein>
    <submittedName>
        <fullName evidence="3">Selenocysteine lyase/cysteine desulfurase</fullName>
    </submittedName>
</protein>
<sequence length="497" mass="53537">MRQLADCMPRTEPETALQGFRRSLAVADPIAALTSGMIGASAKVDGPYGLKDLIYADYVASGRALRQVETFVLEEVLPYYANSHTEASFCGAMMTRKRREARATIAECCGADSRHAVIFAGSGATAGINRLVKLLGVEDAVTTGKPARVIIGPYEHHSNILPWRESGAEIIEIQEGCDGGPDLILLEKALEDSRDVLTICSFSAASNITGILTDIEAVTRLAKSAGAKILWDFAGAGPYIPITMTPAEGAEIDAIVVSPHKFLGGPGASGILVVRREAVVTTKPSWPGGGTVKFVSPTGHDYSDNIEAREEAGTPNVVGDIRAALAFVVKHAIGLERIASLNEDFTARAFEAWQGIPQIELLGSMSMSRLPIFSFRIRDGKGGYVHQQLITRMLSDRFGIQARGGCACAGPYVHRLLSIDDEHSEQIRQSIRNGNEIEKPGFTRLNLSVLHSEEKVRFILEAVIQLARDAPSHTASYMVDRSRAIFSPLAQPLKATA</sequence>
<keyword evidence="4" id="KW-1185">Reference proteome</keyword>
<dbReference type="GO" id="GO:0016829">
    <property type="term" value="F:lyase activity"/>
    <property type="evidence" value="ECO:0007669"/>
    <property type="project" value="UniProtKB-KW"/>
</dbReference>
<dbReference type="InterPro" id="IPR015421">
    <property type="entry name" value="PyrdxlP-dep_Trfase_major"/>
</dbReference>
<keyword evidence="3" id="KW-0456">Lyase</keyword>
<proteinExistence type="predicted"/>
<gene>
    <name evidence="3" type="ORF">F4695_002250</name>
</gene>
<evidence type="ECO:0000256" key="1">
    <source>
        <dbReference type="ARBA" id="ARBA00022898"/>
    </source>
</evidence>